<keyword evidence="3" id="KW-1185">Reference proteome</keyword>
<proteinExistence type="predicted"/>
<evidence type="ECO:0000313" key="2">
    <source>
        <dbReference type="EMBL" id="KAK3789424.1"/>
    </source>
</evidence>
<dbReference type="Proteomes" id="UP001283361">
    <property type="component" value="Unassembled WGS sequence"/>
</dbReference>
<organism evidence="2 3">
    <name type="scientific">Elysia crispata</name>
    <name type="common">lettuce slug</name>
    <dbReference type="NCBI Taxonomy" id="231223"/>
    <lineage>
        <taxon>Eukaryota</taxon>
        <taxon>Metazoa</taxon>
        <taxon>Spiralia</taxon>
        <taxon>Lophotrochozoa</taxon>
        <taxon>Mollusca</taxon>
        <taxon>Gastropoda</taxon>
        <taxon>Heterobranchia</taxon>
        <taxon>Euthyneura</taxon>
        <taxon>Panpulmonata</taxon>
        <taxon>Sacoglossa</taxon>
        <taxon>Placobranchoidea</taxon>
        <taxon>Plakobranchidae</taxon>
        <taxon>Elysia</taxon>
    </lineage>
</organism>
<keyword evidence="1" id="KW-0175">Coiled coil</keyword>
<evidence type="ECO:0000256" key="1">
    <source>
        <dbReference type="SAM" id="Coils"/>
    </source>
</evidence>
<dbReference type="EMBL" id="JAWDGP010001676">
    <property type="protein sequence ID" value="KAK3789424.1"/>
    <property type="molecule type" value="Genomic_DNA"/>
</dbReference>
<accession>A0AAE1AK63</accession>
<sequence length="183" mass="21064">MFPRARLKRFNEASENIPGVGSYNIADRNASDAEKNLRVKKLNQSTAHLRDKAFIANVRGELPKHVEDLHQRLKASEERIIDLDILKISADKERDILQREISDLKELLQRSTDEVSSLKAQQCAKMTSLSEELQQEKKRFNSMISEMYGKTLAIEELKTLKHSLDEELSFLKGENKRITEAIQ</sequence>
<gene>
    <name evidence="2" type="ORF">RRG08_010617</name>
</gene>
<comment type="caution">
    <text evidence="2">The sequence shown here is derived from an EMBL/GenBank/DDBJ whole genome shotgun (WGS) entry which is preliminary data.</text>
</comment>
<dbReference type="Gene3D" id="1.10.287.1490">
    <property type="match status" value="1"/>
</dbReference>
<reference evidence="2" key="1">
    <citation type="journal article" date="2023" name="G3 (Bethesda)">
        <title>A reference genome for the long-term kleptoplast-retaining sea slug Elysia crispata morphotype clarki.</title>
        <authorList>
            <person name="Eastman K.E."/>
            <person name="Pendleton A.L."/>
            <person name="Shaikh M.A."/>
            <person name="Suttiyut T."/>
            <person name="Ogas R."/>
            <person name="Tomko P."/>
            <person name="Gavelis G."/>
            <person name="Widhalm J.R."/>
            <person name="Wisecaver J.H."/>
        </authorList>
    </citation>
    <scope>NUCLEOTIDE SEQUENCE</scope>
    <source>
        <strain evidence="2">ECLA1</strain>
    </source>
</reference>
<dbReference type="AlphaFoldDB" id="A0AAE1AK63"/>
<name>A0AAE1AK63_9GAST</name>
<feature type="non-terminal residue" evidence="2">
    <location>
        <position position="1"/>
    </location>
</feature>
<protein>
    <submittedName>
        <fullName evidence="2">Uncharacterized protein</fullName>
    </submittedName>
</protein>
<feature type="coiled-coil region" evidence="1">
    <location>
        <begin position="87"/>
        <end position="174"/>
    </location>
</feature>
<evidence type="ECO:0000313" key="3">
    <source>
        <dbReference type="Proteomes" id="UP001283361"/>
    </source>
</evidence>